<organism evidence="1 2">
    <name type="scientific">Ramlibacter terrae</name>
    <dbReference type="NCBI Taxonomy" id="2732511"/>
    <lineage>
        <taxon>Bacteria</taxon>
        <taxon>Pseudomonadati</taxon>
        <taxon>Pseudomonadota</taxon>
        <taxon>Betaproteobacteria</taxon>
        <taxon>Burkholderiales</taxon>
        <taxon>Comamonadaceae</taxon>
        <taxon>Ramlibacter</taxon>
    </lineage>
</organism>
<dbReference type="Gene3D" id="3.40.190.10">
    <property type="entry name" value="Periplasmic binding protein-like II"/>
    <property type="match status" value="1"/>
</dbReference>
<dbReference type="EMBL" id="CP053418">
    <property type="protein sequence ID" value="QJW83374.1"/>
    <property type="molecule type" value="Genomic_DNA"/>
</dbReference>
<dbReference type="Gene3D" id="3.40.190.150">
    <property type="entry name" value="Bordetella uptake gene, domain 1"/>
    <property type="match status" value="1"/>
</dbReference>
<dbReference type="InterPro" id="IPR042100">
    <property type="entry name" value="Bug_dom1"/>
</dbReference>
<gene>
    <name evidence="1" type="ORF">HK414_01655</name>
</gene>
<dbReference type="Proteomes" id="UP000500826">
    <property type="component" value="Chromosome"/>
</dbReference>
<evidence type="ECO:0000313" key="1">
    <source>
        <dbReference type="EMBL" id="QJW83374.1"/>
    </source>
</evidence>
<proteinExistence type="predicted"/>
<keyword evidence="2" id="KW-1185">Reference proteome</keyword>
<sequence>MLQSARYKPEDFRPLAMASRSQLALYARADLPAANVDELVAWPRPTRRSR</sequence>
<name>A0ABX6P1I0_9BURK</name>
<evidence type="ECO:0000313" key="2">
    <source>
        <dbReference type="Proteomes" id="UP000500826"/>
    </source>
</evidence>
<reference evidence="1 2" key="1">
    <citation type="submission" date="2020-05" db="EMBL/GenBank/DDBJ databases">
        <title>Ramlibacter rhizophilus sp. nov., isolated from rhizosphere soil of national flower Mugunghwa from South Korea.</title>
        <authorList>
            <person name="Zheng-Fei Y."/>
            <person name="Huan T."/>
        </authorList>
    </citation>
    <scope>NUCLEOTIDE SEQUENCE [LARGE SCALE GENOMIC DNA]</scope>
    <source>
        <strain evidence="1 2">H242</strain>
    </source>
</reference>
<accession>A0ABX6P1I0</accession>
<protein>
    <submittedName>
        <fullName evidence="1">Uncharacterized protein</fullName>
    </submittedName>
</protein>